<protein>
    <submittedName>
        <fullName evidence="1">Uncharacterized protein</fullName>
    </submittedName>
</protein>
<dbReference type="AlphaFoldDB" id="A0A6A6AP00"/>
<dbReference type="Proteomes" id="UP000799771">
    <property type="component" value="Unassembled WGS sequence"/>
</dbReference>
<accession>A0A6A6AP00</accession>
<reference evidence="1" key="1">
    <citation type="journal article" date="2020" name="Stud. Mycol.">
        <title>101 Dothideomycetes genomes: a test case for predicting lifestyles and emergence of pathogens.</title>
        <authorList>
            <person name="Haridas S."/>
            <person name="Albert R."/>
            <person name="Binder M."/>
            <person name="Bloem J."/>
            <person name="Labutti K."/>
            <person name="Salamov A."/>
            <person name="Andreopoulos B."/>
            <person name="Baker S."/>
            <person name="Barry K."/>
            <person name="Bills G."/>
            <person name="Bluhm B."/>
            <person name="Cannon C."/>
            <person name="Castanera R."/>
            <person name="Culley D."/>
            <person name="Daum C."/>
            <person name="Ezra D."/>
            <person name="Gonzalez J."/>
            <person name="Henrissat B."/>
            <person name="Kuo A."/>
            <person name="Liang C."/>
            <person name="Lipzen A."/>
            <person name="Lutzoni F."/>
            <person name="Magnuson J."/>
            <person name="Mondo S."/>
            <person name="Nolan M."/>
            <person name="Ohm R."/>
            <person name="Pangilinan J."/>
            <person name="Park H.-J."/>
            <person name="Ramirez L."/>
            <person name="Alfaro M."/>
            <person name="Sun H."/>
            <person name="Tritt A."/>
            <person name="Yoshinaga Y."/>
            <person name="Zwiers L.-H."/>
            <person name="Turgeon B."/>
            <person name="Goodwin S."/>
            <person name="Spatafora J."/>
            <person name="Crous P."/>
            <person name="Grigoriev I."/>
        </authorList>
    </citation>
    <scope>NUCLEOTIDE SEQUENCE</scope>
    <source>
        <strain evidence="1">CBS 119687</strain>
    </source>
</reference>
<dbReference type="EMBL" id="ML977499">
    <property type="protein sequence ID" value="KAF2133520.1"/>
    <property type="molecule type" value="Genomic_DNA"/>
</dbReference>
<organism evidence="1 2">
    <name type="scientific">Dothidotthia symphoricarpi CBS 119687</name>
    <dbReference type="NCBI Taxonomy" id="1392245"/>
    <lineage>
        <taxon>Eukaryota</taxon>
        <taxon>Fungi</taxon>
        <taxon>Dikarya</taxon>
        <taxon>Ascomycota</taxon>
        <taxon>Pezizomycotina</taxon>
        <taxon>Dothideomycetes</taxon>
        <taxon>Pleosporomycetidae</taxon>
        <taxon>Pleosporales</taxon>
        <taxon>Dothidotthiaceae</taxon>
        <taxon>Dothidotthia</taxon>
    </lineage>
</organism>
<keyword evidence="2" id="KW-1185">Reference proteome</keyword>
<gene>
    <name evidence="1" type="ORF">P153DRAFT_393335</name>
</gene>
<evidence type="ECO:0000313" key="1">
    <source>
        <dbReference type="EMBL" id="KAF2133520.1"/>
    </source>
</evidence>
<dbReference type="RefSeq" id="XP_033527907.1">
    <property type="nucleotide sequence ID" value="XM_033671226.1"/>
</dbReference>
<name>A0A6A6AP00_9PLEO</name>
<dbReference type="GeneID" id="54411658"/>
<proteinExistence type="predicted"/>
<sequence>MYCLCMPPIIGAAEGESVPLSTTSWNAPRLVSELAVRNGGRHASQRQWQLSWRAGVSAGTAARRVAKTQLCAPSRYSLECGFFSAEPSSPIATSSTAKRAWVGGAVYDRRRAEQSRGHWMLRRHGEHQPITTEIDDETAGGDCVALHLMAGLLRRIDGLTATIECMVLGGVVRSARLHDDARACVSACQVKSLRQRSAYCTSGKCHLLMNPARPWLRHATAMTCHDLVRSDGRSSTLFTRACPQSVATKPPSSSTRLLPHAAALDLPAGPSLSITAL</sequence>
<evidence type="ECO:0000313" key="2">
    <source>
        <dbReference type="Proteomes" id="UP000799771"/>
    </source>
</evidence>